<dbReference type="RefSeq" id="XP_019010335.1">
    <property type="nucleotide sequence ID" value="XM_019156533.1"/>
</dbReference>
<accession>A0A1B9I0P5</accession>
<gene>
    <name evidence="2" type="ORF">I206_04803</name>
    <name evidence="3" type="ORF">I206_105980</name>
</gene>
<evidence type="ECO:0000313" key="3">
    <source>
        <dbReference type="EMBL" id="WWC72021.1"/>
    </source>
</evidence>
<reference evidence="2" key="1">
    <citation type="submission" date="2013-07" db="EMBL/GenBank/DDBJ databases">
        <title>The Genome Sequence of Cryptococcus pinus CBS10737.</title>
        <authorList>
            <consortium name="The Broad Institute Genome Sequencing Platform"/>
            <person name="Cuomo C."/>
            <person name="Litvintseva A."/>
            <person name="Chen Y."/>
            <person name="Heitman J."/>
            <person name="Sun S."/>
            <person name="Springer D."/>
            <person name="Dromer F."/>
            <person name="Young S.K."/>
            <person name="Zeng Q."/>
            <person name="Gargeya S."/>
            <person name="Fitzgerald M."/>
            <person name="Abouelleil A."/>
            <person name="Alvarado L."/>
            <person name="Berlin A.M."/>
            <person name="Chapman S.B."/>
            <person name="Dewar J."/>
            <person name="Goldberg J."/>
            <person name="Griggs A."/>
            <person name="Gujja S."/>
            <person name="Hansen M."/>
            <person name="Howarth C."/>
            <person name="Imamovic A."/>
            <person name="Larimer J."/>
            <person name="McCowan C."/>
            <person name="Murphy C."/>
            <person name="Pearson M."/>
            <person name="Priest M."/>
            <person name="Roberts A."/>
            <person name="Saif S."/>
            <person name="Shea T."/>
            <person name="Sykes S."/>
            <person name="Wortman J."/>
            <person name="Nusbaum C."/>
            <person name="Birren B."/>
        </authorList>
    </citation>
    <scope>NUCLEOTIDE SEQUENCE [LARGE SCALE GENOMIC DNA]</scope>
    <source>
        <strain evidence="2">CBS 10737</strain>
    </source>
</reference>
<reference evidence="3" key="4">
    <citation type="submission" date="2024-02" db="EMBL/GenBank/DDBJ databases">
        <title>Comparative genomics of Cryptococcus and Kwoniella reveals pathogenesis evolution and contrasting modes of karyotype evolution via chromosome fusion or intercentromeric recombination.</title>
        <authorList>
            <person name="Coelho M.A."/>
            <person name="David-Palma M."/>
            <person name="Shea T."/>
            <person name="Bowers K."/>
            <person name="McGinley-Smith S."/>
            <person name="Mohammad A.W."/>
            <person name="Gnirke A."/>
            <person name="Yurkov A.M."/>
            <person name="Nowrousian M."/>
            <person name="Sun S."/>
            <person name="Cuomo C.A."/>
            <person name="Heitman J."/>
        </authorList>
    </citation>
    <scope>NUCLEOTIDE SEQUENCE</scope>
    <source>
        <strain evidence="3">CBS 10737</strain>
    </source>
</reference>
<evidence type="ECO:0000313" key="2">
    <source>
        <dbReference type="EMBL" id="OCF49116.1"/>
    </source>
</evidence>
<dbReference type="AlphaFoldDB" id="A0A1B9I0P5"/>
<organism evidence="2">
    <name type="scientific">Kwoniella pini CBS 10737</name>
    <dbReference type="NCBI Taxonomy" id="1296096"/>
    <lineage>
        <taxon>Eukaryota</taxon>
        <taxon>Fungi</taxon>
        <taxon>Dikarya</taxon>
        <taxon>Basidiomycota</taxon>
        <taxon>Agaricomycotina</taxon>
        <taxon>Tremellomycetes</taxon>
        <taxon>Tremellales</taxon>
        <taxon>Cryptococcaceae</taxon>
        <taxon>Kwoniella</taxon>
    </lineage>
</organism>
<reference evidence="2" key="3">
    <citation type="submission" date="2016-07" db="EMBL/GenBank/DDBJ databases">
        <title>Evolution of pathogenesis and genome organization in the Tremellales.</title>
        <authorList>
            <person name="Cuomo C."/>
            <person name="Litvintseva A."/>
            <person name="Heitman J."/>
            <person name="Chen Y."/>
            <person name="Sun S."/>
            <person name="Springer D."/>
            <person name="Dromer F."/>
            <person name="Young S."/>
            <person name="Zeng Q."/>
            <person name="Chapman S."/>
            <person name="Gujja S."/>
            <person name="Saif S."/>
            <person name="Birren B."/>
        </authorList>
    </citation>
    <scope>NUCLEOTIDE SEQUENCE</scope>
    <source>
        <strain evidence="2">CBS 10737</strain>
    </source>
</reference>
<name>A0A1B9I0P5_9TREE</name>
<evidence type="ECO:0000313" key="4">
    <source>
        <dbReference type="Proteomes" id="UP000094020"/>
    </source>
</evidence>
<sequence>MSVLIPSLIFRPSPGPIIVQPAPVPPPLIPYPSGVSQTFFQPVQYPPQSYPSSTRILQYPSHQQSHLGPQAEQTAFLPPRSGSRANQRRYSNEQAYHQDRIREQPRRFSLDERLPDEYYSPKAHPRRALTPEPTSSNYRPRNHRSASTSQRVPGHQQHTLSQDQTVFDEDSGSSEEYRRFNRPVQRRSASTSARHSTHLSVREGRIRNPPRRSFDQTSRDHLQVENSLHAHSHQY</sequence>
<feature type="region of interest" description="Disordered" evidence="1">
    <location>
        <begin position="60"/>
        <end position="235"/>
    </location>
</feature>
<dbReference type="KEGG" id="kpin:30173172"/>
<dbReference type="EMBL" id="CP144526">
    <property type="protein sequence ID" value="WWC72021.1"/>
    <property type="molecule type" value="Genomic_DNA"/>
</dbReference>
<feature type="compositionally biased region" description="Basic and acidic residues" evidence="1">
    <location>
        <begin position="96"/>
        <end position="116"/>
    </location>
</feature>
<dbReference type="GeneID" id="30173172"/>
<evidence type="ECO:0000256" key="1">
    <source>
        <dbReference type="SAM" id="MobiDB-lite"/>
    </source>
</evidence>
<proteinExistence type="predicted"/>
<keyword evidence="4" id="KW-1185">Reference proteome</keyword>
<protein>
    <submittedName>
        <fullName evidence="2">Uncharacterized protein</fullName>
    </submittedName>
</protein>
<reference evidence="3" key="2">
    <citation type="submission" date="2013-07" db="EMBL/GenBank/DDBJ databases">
        <authorList>
            <consortium name="The Broad Institute Genome Sequencing Platform"/>
            <person name="Cuomo C."/>
            <person name="Litvintseva A."/>
            <person name="Chen Y."/>
            <person name="Heitman J."/>
            <person name="Sun S."/>
            <person name="Springer D."/>
            <person name="Dromer F."/>
            <person name="Young S.K."/>
            <person name="Zeng Q."/>
            <person name="Gargeya S."/>
            <person name="Fitzgerald M."/>
            <person name="Abouelleil A."/>
            <person name="Alvarado L."/>
            <person name="Berlin A.M."/>
            <person name="Chapman S.B."/>
            <person name="Dewar J."/>
            <person name="Goldberg J."/>
            <person name="Griggs A."/>
            <person name="Gujja S."/>
            <person name="Hansen M."/>
            <person name="Howarth C."/>
            <person name="Imamovic A."/>
            <person name="Larimer J."/>
            <person name="McCowan C."/>
            <person name="Murphy C."/>
            <person name="Pearson M."/>
            <person name="Priest M."/>
            <person name="Roberts A."/>
            <person name="Saif S."/>
            <person name="Shea T."/>
            <person name="Sykes S."/>
            <person name="Wortman J."/>
            <person name="Nusbaum C."/>
            <person name="Birren B."/>
        </authorList>
    </citation>
    <scope>NUCLEOTIDE SEQUENCE</scope>
    <source>
        <strain evidence="3">CBS 10737</strain>
    </source>
</reference>
<feature type="compositionally biased region" description="Polar residues" evidence="1">
    <location>
        <begin position="132"/>
        <end position="165"/>
    </location>
</feature>
<feature type="compositionally biased region" description="Polar residues" evidence="1">
    <location>
        <begin position="60"/>
        <end position="73"/>
    </location>
</feature>
<feature type="compositionally biased region" description="Basic and acidic residues" evidence="1">
    <location>
        <begin position="200"/>
        <end position="223"/>
    </location>
</feature>
<dbReference type="EMBL" id="KI894012">
    <property type="protein sequence ID" value="OCF49116.1"/>
    <property type="molecule type" value="Genomic_DNA"/>
</dbReference>
<feature type="compositionally biased region" description="Polar residues" evidence="1">
    <location>
        <begin position="83"/>
        <end position="95"/>
    </location>
</feature>
<dbReference type="Proteomes" id="UP000094020">
    <property type="component" value="Chromosome 8"/>
</dbReference>